<keyword evidence="2" id="KW-0809">Transit peptide</keyword>
<dbReference type="GO" id="GO:0005762">
    <property type="term" value="C:mitochondrial large ribosomal subunit"/>
    <property type="evidence" value="ECO:0007669"/>
    <property type="project" value="TreeGrafter"/>
</dbReference>
<dbReference type="InParanoid" id="A0A4S2N4W4"/>
<name>A0A4S2N4W4_9PEZI</name>
<evidence type="ECO:0000256" key="8">
    <source>
        <dbReference type="SAM" id="MobiDB-lite"/>
    </source>
</evidence>
<dbReference type="OrthoDB" id="10252718at2759"/>
<dbReference type="AlphaFoldDB" id="A0A4S2N4W4"/>
<keyword evidence="4" id="KW-0496">Mitochondrion</keyword>
<proteinExistence type="inferred from homology"/>
<dbReference type="PANTHER" id="PTHR28595">
    <property type="entry name" value="39S RIBOSOMAL PROTEIN L54, MITOCHONDRIAL"/>
    <property type="match status" value="1"/>
</dbReference>
<keyword evidence="3" id="KW-0689">Ribosomal protein</keyword>
<dbReference type="STRING" id="341454.A0A4S2N4W4"/>
<evidence type="ECO:0000313" key="10">
    <source>
        <dbReference type="Proteomes" id="UP000298138"/>
    </source>
</evidence>
<protein>
    <recommendedName>
        <fullName evidence="7">Large ribosomal subunit protein mL54</fullName>
    </recommendedName>
</protein>
<organism evidence="9 10">
    <name type="scientific">Ascodesmis nigricans</name>
    <dbReference type="NCBI Taxonomy" id="341454"/>
    <lineage>
        <taxon>Eukaryota</taxon>
        <taxon>Fungi</taxon>
        <taxon>Dikarya</taxon>
        <taxon>Ascomycota</taxon>
        <taxon>Pezizomycotina</taxon>
        <taxon>Pezizomycetes</taxon>
        <taxon>Pezizales</taxon>
        <taxon>Ascodesmidaceae</taxon>
        <taxon>Ascodesmis</taxon>
    </lineage>
</organism>
<dbReference type="EMBL" id="ML220113">
    <property type="protein sequence ID" value="TGZ84173.1"/>
    <property type="molecule type" value="Genomic_DNA"/>
</dbReference>
<evidence type="ECO:0000256" key="6">
    <source>
        <dbReference type="ARBA" id="ARBA00033752"/>
    </source>
</evidence>
<evidence type="ECO:0000256" key="7">
    <source>
        <dbReference type="ARBA" id="ARBA00035179"/>
    </source>
</evidence>
<feature type="compositionally biased region" description="Low complexity" evidence="8">
    <location>
        <begin position="32"/>
        <end position="42"/>
    </location>
</feature>
<dbReference type="Proteomes" id="UP000298138">
    <property type="component" value="Unassembled WGS sequence"/>
</dbReference>
<reference evidence="9 10" key="1">
    <citation type="submission" date="2019-04" db="EMBL/GenBank/DDBJ databases">
        <title>Comparative genomics and transcriptomics to analyze fruiting body development in filamentous ascomycetes.</title>
        <authorList>
            <consortium name="DOE Joint Genome Institute"/>
            <person name="Lutkenhaus R."/>
            <person name="Traeger S."/>
            <person name="Breuer J."/>
            <person name="Kuo A."/>
            <person name="Lipzen A."/>
            <person name="Pangilinan J."/>
            <person name="Dilworth D."/>
            <person name="Sandor L."/>
            <person name="Poggeler S."/>
            <person name="Barry K."/>
            <person name="Grigoriev I.V."/>
            <person name="Nowrousian M."/>
        </authorList>
    </citation>
    <scope>NUCLEOTIDE SEQUENCE [LARGE SCALE GENOMIC DNA]</scope>
    <source>
        <strain evidence="9 10">CBS 389.68</strain>
    </source>
</reference>
<dbReference type="PANTHER" id="PTHR28595:SF1">
    <property type="entry name" value="LARGE RIBOSOMAL SUBUNIT PROTEIN ML54"/>
    <property type="match status" value="1"/>
</dbReference>
<accession>A0A4S2N4W4</accession>
<sequence>MSALRSRLCLLRGTGLRFYSTPTAAPTPAPTSAPASKSSVPTGARLTGIQYLKGRADPVALPDSEYPAWLWTALEKKGGGKVEEDLGDLYSKSKKARRAAKKRAAALEAEEAANPDKKVPLIEQTLDLPFATTDGHRAAPIRRIVSAVGPLEGKSGGHSTLNIGRQEGAQEKVFDVSTAEAEEVRRELKRDLRRKSRAGIKEANFISQM</sequence>
<feature type="region of interest" description="Disordered" evidence="8">
    <location>
        <begin position="20"/>
        <end position="42"/>
    </location>
</feature>
<keyword evidence="10" id="KW-1185">Reference proteome</keyword>
<evidence type="ECO:0000256" key="1">
    <source>
        <dbReference type="ARBA" id="ARBA00004173"/>
    </source>
</evidence>
<evidence type="ECO:0000256" key="4">
    <source>
        <dbReference type="ARBA" id="ARBA00023128"/>
    </source>
</evidence>
<dbReference type="GO" id="GO:0003735">
    <property type="term" value="F:structural constituent of ribosome"/>
    <property type="evidence" value="ECO:0007669"/>
    <property type="project" value="TreeGrafter"/>
</dbReference>
<evidence type="ECO:0000256" key="5">
    <source>
        <dbReference type="ARBA" id="ARBA00023274"/>
    </source>
</evidence>
<comment type="subcellular location">
    <subcellularLocation>
        <location evidence="1">Mitochondrion</location>
    </subcellularLocation>
</comment>
<comment type="similarity">
    <text evidence="6">Belongs to the mitochondrion-specific ribosomal protein mL54 family.</text>
</comment>
<keyword evidence="5" id="KW-0687">Ribonucleoprotein</keyword>
<dbReference type="Pfam" id="PF08561">
    <property type="entry name" value="Ribosomal_L37"/>
    <property type="match status" value="1"/>
</dbReference>
<evidence type="ECO:0000256" key="3">
    <source>
        <dbReference type="ARBA" id="ARBA00022980"/>
    </source>
</evidence>
<evidence type="ECO:0000256" key="2">
    <source>
        <dbReference type="ARBA" id="ARBA00022946"/>
    </source>
</evidence>
<dbReference type="InterPro" id="IPR013870">
    <property type="entry name" value="Ribosomal_mL54"/>
</dbReference>
<evidence type="ECO:0000313" key="9">
    <source>
        <dbReference type="EMBL" id="TGZ84173.1"/>
    </source>
</evidence>
<gene>
    <name evidence="9" type="ORF">EX30DRAFT_393691</name>
</gene>